<dbReference type="PROSITE" id="PS50943">
    <property type="entry name" value="HTH_CROC1"/>
    <property type="match status" value="1"/>
</dbReference>
<dbReference type="RefSeq" id="WP_028386684.1">
    <property type="nucleotide sequence ID" value="NZ_CAAAHN010000025.1"/>
</dbReference>
<dbReference type="Pfam" id="PF01381">
    <property type="entry name" value="HTH_3"/>
    <property type="match status" value="1"/>
</dbReference>
<name>A0A0W0TWS5_9GAMM</name>
<sequence length="110" mass="12520">MNLQTIKSLDGKVEYVLLPVAAYKALRHQITEQLRHTQENEDYEIFEPADYVDNPVALARIQAGLTQEELARLMGVTQAYVSKIESQDKVTPKLLNKVHIALENKGFPRD</sequence>
<evidence type="ECO:0000313" key="1">
    <source>
        <dbReference type="EMBL" id="KTC99862.1"/>
    </source>
</evidence>
<comment type="caution">
    <text evidence="1">The sequence shown here is derived from an EMBL/GenBank/DDBJ whole genome shotgun (WGS) entry which is preliminary data.</text>
</comment>
<dbReference type="STRING" id="45065.Lgee_1117"/>
<dbReference type="PATRIC" id="fig|45065.4.peg.1195"/>
<organism evidence="1 2">
    <name type="scientific">Legionella geestiana</name>
    <dbReference type="NCBI Taxonomy" id="45065"/>
    <lineage>
        <taxon>Bacteria</taxon>
        <taxon>Pseudomonadati</taxon>
        <taxon>Pseudomonadota</taxon>
        <taxon>Gammaproteobacteria</taxon>
        <taxon>Legionellales</taxon>
        <taxon>Legionellaceae</taxon>
        <taxon>Legionella</taxon>
    </lineage>
</organism>
<keyword evidence="2" id="KW-1185">Reference proteome</keyword>
<evidence type="ECO:0000313" key="2">
    <source>
        <dbReference type="Proteomes" id="UP000054785"/>
    </source>
</evidence>
<gene>
    <name evidence="1" type="ORF">Lgee_1117</name>
</gene>
<dbReference type="Proteomes" id="UP000054785">
    <property type="component" value="Unassembled WGS sequence"/>
</dbReference>
<dbReference type="Gene3D" id="1.10.260.40">
    <property type="entry name" value="lambda repressor-like DNA-binding domains"/>
    <property type="match status" value="1"/>
</dbReference>
<dbReference type="OrthoDB" id="5678898at2"/>
<proteinExistence type="predicted"/>
<dbReference type="CDD" id="cd00093">
    <property type="entry name" value="HTH_XRE"/>
    <property type="match status" value="1"/>
</dbReference>
<protein>
    <submittedName>
        <fullName evidence="1">Antitoxin HipB</fullName>
    </submittedName>
</protein>
<dbReference type="SMART" id="SM00530">
    <property type="entry name" value="HTH_XRE"/>
    <property type="match status" value="1"/>
</dbReference>
<reference evidence="1 2" key="1">
    <citation type="submission" date="2015-11" db="EMBL/GenBank/DDBJ databases">
        <title>Genomic analysis of 38 Legionella species identifies large and diverse effector repertoires.</title>
        <authorList>
            <person name="Burstein D."/>
            <person name="Amaro F."/>
            <person name="Zusman T."/>
            <person name="Lifshitz Z."/>
            <person name="Cohen O."/>
            <person name="Gilbert J.A."/>
            <person name="Pupko T."/>
            <person name="Shuman H.A."/>
            <person name="Segal G."/>
        </authorList>
    </citation>
    <scope>NUCLEOTIDE SEQUENCE [LARGE SCALE GENOMIC DNA]</scope>
    <source>
        <strain evidence="1 2">ATCC 49504</strain>
    </source>
</reference>
<dbReference type="InterPro" id="IPR001387">
    <property type="entry name" value="Cro/C1-type_HTH"/>
</dbReference>
<accession>A0A0W0TWS5</accession>
<dbReference type="GO" id="GO:0003677">
    <property type="term" value="F:DNA binding"/>
    <property type="evidence" value="ECO:0007669"/>
    <property type="project" value="InterPro"/>
</dbReference>
<dbReference type="AlphaFoldDB" id="A0A0W0TWS5"/>
<dbReference type="EMBL" id="LNYC01000043">
    <property type="protein sequence ID" value="KTC99862.1"/>
    <property type="molecule type" value="Genomic_DNA"/>
</dbReference>
<dbReference type="SUPFAM" id="SSF47413">
    <property type="entry name" value="lambda repressor-like DNA-binding domains"/>
    <property type="match status" value="1"/>
</dbReference>
<dbReference type="InterPro" id="IPR010982">
    <property type="entry name" value="Lambda_DNA-bd_dom_sf"/>
</dbReference>